<reference evidence="1 2" key="1">
    <citation type="journal article" date="2018" name="Elife">
        <title>Discovery and characterization of a prevalent human gut bacterial enzyme sufficient for the inactivation of a family of plant toxins.</title>
        <authorList>
            <person name="Koppel N."/>
            <person name="Bisanz J.E."/>
            <person name="Pandelia M.E."/>
            <person name="Turnbaugh P.J."/>
            <person name="Balskus E.P."/>
        </authorList>
    </citation>
    <scope>NUCLEOTIDE SEQUENCE [LARGE SCALE GENOMIC DNA]</scope>
    <source>
        <strain evidence="1 2">OB21 GAM 11</strain>
    </source>
</reference>
<accession>A0A369NYZ3</accession>
<dbReference type="EMBL" id="PPUT01000022">
    <property type="protein sequence ID" value="RDC43133.1"/>
    <property type="molecule type" value="Genomic_DNA"/>
</dbReference>
<dbReference type="AlphaFoldDB" id="A0A369NYZ3"/>
<dbReference type="RefSeq" id="WP_114549368.1">
    <property type="nucleotide sequence ID" value="NZ_DBGDPA010000027.1"/>
</dbReference>
<evidence type="ECO:0000313" key="2">
    <source>
        <dbReference type="Proteomes" id="UP000253805"/>
    </source>
</evidence>
<evidence type="ECO:0000313" key="1">
    <source>
        <dbReference type="EMBL" id="RDC43133.1"/>
    </source>
</evidence>
<organism evidence="1 2">
    <name type="scientific">Adlercreutzia equolifaciens subsp. celatus</name>
    <dbReference type="NCBI Taxonomy" id="394340"/>
    <lineage>
        <taxon>Bacteria</taxon>
        <taxon>Bacillati</taxon>
        <taxon>Actinomycetota</taxon>
        <taxon>Coriobacteriia</taxon>
        <taxon>Eggerthellales</taxon>
        <taxon>Eggerthellaceae</taxon>
        <taxon>Adlercreutzia</taxon>
    </lineage>
</organism>
<dbReference type="Proteomes" id="UP000253805">
    <property type="component" value="Unassembled WGS sequence"/>
</dbReference>
<proteinExistence type="predicted"/>
<name>A0A369NYZ3_9ACTN</name>
<protein>
    <recommendedName>
        <fullName evidence="3">Rpn family recombination-promoting nuclease/putative transposase</fullName>
    </recommendedName>
</protein>
<evidence type="ECO:0008006" key="3">
    <source>
        <dbReference type="Google" id="ProtNLM"/>
    </source>
</evidence>
<dbReference type="InterPro" id="IPR010106">
    <property type="entry name" value="RpnA"/>
</dbReference>
<gene>
    <name evidence="1" type="ORF">C1850_08600</name>
</gene>
<comment type="caution">
    <text evidence="1">The sequence shown here is derived from an EMBL/GenBank/DDBJ whole genome shotgun (WGS) entry which is preliminary data.</text>
</comment>
<sequence>MDEPRDLLFHEWPMFNQVMTNEHDICRRLLEVVLGEPVDRVRNVEVERTVEPRLGAKGVRLDAFASTANAVYDVEIQAYTMKELGRRMRYYQSAMDSSALRRGQPYRNLAESYVVFICTEDQFDAALPVYHFEMVCCEDEAVDLRHGFHWVVLNASAWETLAEGPLRSLLKYVAAGEEDGDALVADIAAAVRRANGNAVWRQKGLDMLTYIEDARIQAELIVEEGLGNAYNSGMEEGLAKGMEQGIEQGEDRFGALVAQLLEASRIDDVAEASSNPHRRNELFQEFGI</sequence>
<dbReference type="NCBIfam" id="TIGR01784">
    <property type="entry name" value="T_den_put_tspse"/>
    <property type="match status" value="1"/>
</dbReference>
<dbReference type="Pfam" id="PF12784">
    <property type="entry name" value="PDDEXK_2"/>
    <property type="match status" value="1"/>
</dbReference>